<dbReference type="RefSeq" id="WP_238310254.1">
    <property type="nucleotide sequence ID" value="NZ_BPQV01000003.1"/>
</dbReference>
<name>A0ABQ4T7P2_METOR</name>
<accession>A0ABQ4T7P2</accession>
<feature type="signal peptide" evidence="1">
    <location>
        <begin position="1"/>
        <end position="27"/>
    </location>
</feature>
<reference evidence="2" key="1">
    <citation type="journal article" date="2021" name="Front. Microbiol.">
        <title>Comprehensive Comparative Genomics and Phenotyping of Methylobacterium Species.</title>
        <authorList>
            <person name="Alessa O."/>
            <person name="Ogura Y."/>
            <person name="Fujitani Y."/>
            <person name="Takami H."/>
            <person name="Hayashi T."/>
            <person name="Sahin N."/>
            <person name="Tani A."/>
        </authorList>
    </citation>
    <scope>NUCLEOTIDE SEQUENCE</scope>
    <source>
        <strain evidence="2">NBRC 15689</strain>
    </source>
</reference>
<proteinExistence type="predicted"/>
<gene>
    <name evidence="2" type="ORF">LKMONMHP_1137</name>
</gene>
<comment type="caution">
    <text evidence="2">The sequence shown here is derived from an EMBL/GenBank/DDBJ whole genome shotgun (WGS) entry which is preliminary data.</text>
</comment>
<feature type="chain" id="PRO_5046537175" evidence="1">
    <location>
        <begin position="28"/>
        <end position="143"/>
    </location>
</feature>
<evidence type="ECO:0000313" key="3">
    <source>
        <dbReference type="Proteomes" id="UP001055156"/>
    </source>
</evidence>
<keyword evidence="1" id="KW-0732">Signal</keyword>
<dbReference type="Proteomes" id="UP001055156">
    <property type="component" value="Unassembled WGS sequence"/>
</dbReference>
<reference evidence="2" key="2">
    <citation type="submission" date="2021-08" db="EMBL/GenBank/DDBJ databases">
        <authorList>
            <person name="Tani A."/>
            <person name="Ola A."/>
            <person name="Ogura Y."/>
            <person name="Katsura K."/>
            <person name="Hayashi T."/>
        </authorList>
    </citation>
    <scope>NUCLEOTIDE SEQUENCE</scope>
    <source>
        <strain evidence="2">NBRC 15689</strain>
    </source>
</reference>
<organism evidence="2 3">
    <name type="scientific">Methylobacterium organophilum</name>
    <dbReference type="NCBI Taxonomy" id="410"/>
    <lineage>
        <taxon>Bacteria</taxon>
        <taxon>Pseudomonadati</taxon>
        <taxon>Pseudomonadota</taxon>
        <taxon>Alphaproteobacteria</taxon>
        <taxon>Hyphomicrobiales</taxon>
        <taxon>Methylobacteriaceae</taxon>
        <taxon>Methylobacterium</taxon>
    </lineage>
</organism>
<keyword evidence="3" id="KW-1185">Reference proteome</keyword>
<sequence length="143" mass="15961">MRRLACALAGALSLAAGLAGSPPTARADEPVTESYRAAPAGRYRSAHRPRTIVREVVVRKPVYVYRTRRVVREVVVERPVYLRPRPVYREVVFGDPYGPPPFAYGPPPFRLRPAFYGPGYGPGPFLPFRPRPIGWGWGPGPFF</sequence>
<evidence type="ECO:0000313" key="2">
    <source>
        <dbReference type="EMBL" id="GJE26286.1"/>
    </source>
</evidence>
<dbReference type="EMBL" id="BPQV01000003">
    <property type="protein sequence ID" value="GJE26286.1"/>
    <property type="molecule type" value="Genomic_DNA"/>
</dbReference>
<protein>
    <submittedName>
        <fullName evidence="2">Uncharacterized protein</fullName>
    </submittedName>
</protein>
<evidence type="ECO:0000256" key="1">
    <source>
        <dbReference type="SAM" id="SignalP"/>
    </source>
</evidence>